<proteinExistence type="predicted"/>
<dbReference type="RefSeq" id="WP_200502232.1">
    <property type="nucleotide sequence ID" value="NZ_JAEDAJ010000004.1"/>
</dbReference>
<reference evidence="2 3" key="1">
    <citation type="submission" date="2020-12" db="EMBL/GenBank/DDBJ databases">
        <title>Brachybacterium sp. MASK1Z-5, whole genome shotgun sequence.</title>
        <authorList>
            <person name="Tuo L."/>
        </authorList>
    </citation>
    <scope>NUCLEOTIDE SEQUENCE [LARGE SCALE GENOMIC DNA]</scope>
    <source>
        <strain evidence="2 3">MASK1Z-5</strain>
    </source>
</reference>
<evidence type="ECO:0000259" key="1">
    <source>
        <dbReference type="Pfam" id="PF01636"/>
    </source>
</evidence>
<accession>A0ABS1BAC1</accession>
<evidence type="ECO:0000313" key="3">
    <source>
        <dbReference type="Proteomes" id="UP000612352"/>
    </source>
</evidence>
<gene>
    <name evidence="2" type="ORF">I8D64_09350</name>
</gene>
<dbReference type="Pfam" id="PF01636">
    <property type="entry name" value="APH"/>
    <property type="match status" value="1"/>
</dbReference>
<dbReference type="EMBL" id="JAEDAJ010000004">
    <property type="protein sequence ID" value="MBK0331606.1"/>
    <property type="molecule type" value="Genomic_DNA"/>
</dbReference>
<organism evidence="2 3">
    <name type="scientific">Brachybacterium halotolerans</name>
    <dbReference type="NCBI Taxonomy" id="2795215"/>
    <lineage>
        <taxon>Bacteria</taxon>
        <taxon>Bacillati</taxon>
        <taxon>Actinomycetota</taxon>
        <taxon>Actinomycetes</taxon>
        <taxon>Micrococcales</taxon>
        <taxon>Dermabacteraceae</taxon>
        <taxon>Brachybacterium</taxon>
    </lineage>
</organism>
<dbReference type="Gene3D" id="3.90.1200.10">
    <property type="match status" value="1"/>
</dbReference>
<protein>
    <submittedName>
        <fullName evidence="2">Phosphotransferase</fullName>
    </submittedName>
</protein>
<evidence type="ECO:0000313" key="2">
    <source>
        <dbReference type="EMBL" id="MBK0331606.1"/>
    </source>
</evidence>
<keyword evidence="3" id="KW-1185">Reference proteome</keyword>
<feature type="domain" description="Aminoglycoside phosphotransferase" evidence="1">
    <location>
        <begin position="8"/>
        <end position="138"/>
    </location>
</feature>
<comment type="caution">
    <text evidence="2">The sequence shown here is derived from an EMBL/GenBank/DDBJ whole genome shotgun (WGS) entry which is preliminary data.</text>
</comment>
<dbReference type="InterPro" id="IPR002575">
    <property type="entry name" value="Aminoglycoside_PTrfase"/>
</dbReference>
<dbReference type="SUPFAM" id="SSF56112">
    <property type="entry name" value="Protein kinase-like (PK-like)"/>
    <property type="match status" value="1"/>
</dbReference>
<dbReference type="Proteomes" id="UP000612352">
    <property type="component" value="Unassembled WGS sequence"/>
</dbReference>
<sequence length="206" mass="22594">MVPIQNAALGRALRRLFDVPVGAALRAGLPGRRCGSSELIALLRRRLRDPIDVSECTDPEVVRTALHTARGLLERLPEEQSPHPTIVGIADLNPANVLWDGDRCRLVDFEDGGLSTPACDLADHFEHIAVRPRNMYDTQLLVRSVGLTPDERSALAGHRVLWAVFWLLALLPGSRAHARNPEGTLEGQAERVLDLIEAGCDRPSVE</sequence>
<name>A0ABS1BAC1_9MICO</name>
<dbReference type="InterPro" id="IPR011009">
    <property type="entry name" value="Kinase-like_dom_sf"/>
</dbReference>